<sequence length="236" mass="27462">MDEEEEAFTHLVFFAEEGDESRPRETEAEQEGGDDSEPTIITVQADVHEPPETSIEVKERKYDSNKTSKTKDKMEDLGNVHPKITTKETKDCDDPEIVNACSTSRELQYKDSCSTSRELQYKDSFSTSRELQYKDSFSTSRELQYKDSFSTSRELQYKDSCSTSRELQYKDSFSTSRELQYKDSCSTSRELQYKDSFSTSRELQYKDSCSTSRELQYKETWNHISSKKIHQDDVEA</sequence>
<feature type="compositionally biased region" description="Acidic residues" evidence="1">
    <location>
        <begin position="28"/>
        <end position="37"/>
    </location>
</feature>
<reference evidence="2" key="1">
    <citation type="submission" date="2021-12" db="EMBL/GenBank/DDBJ databases">
        <authorList>
            <person name="King R."/>
        </authorList>
    </citation>
    <scope>NUCLEOTIDE SEQUENCE</scope>
</reference>
<name>A0A9P0EW71_BEMTA</name>
<dbReference type="EMBL" id="OU963862">
    <property type="protein sequence ID" value="CAH0381349.1"/>
    <property type="molecule type" value="Genomic_DNA"/>
</dbReference>
<keyword evidence="3" id="KW-1185">Reference proteome</keyword>
<evidence type="ECO:0000256" key="1">
    <source>
        <dbReference type="SAM" id="MobiDB-lite"/>
    </source>
</evidence>
<feature type="compositionally biased region" description="Basic and acidic residues" evidence="1">
    <location>
        <begin position="46"/>
        <end position="78"/>
    </location>
</feature>
<protein>
    <submittedName>
        <fullName evidence="2">Uncharacterized protein</fullName>
    </submittedName>
</protein>
<dbReference type="Proteomes" id="UP001152759">
    <property type="component" value="Chromosome 1"/>
</dbReference>
<organism evidence="2 3">
    <name type="scientific">Bemisia tabaci</name>
    <name type="common">Sweetpotato whitefly</name>
    <name type="synonym">Aleurodes tabaci</name>
    <dbReference type="NCBI Taxonomy" id="7038"/>
    <lineage>
        <taxon>Eukaryota</taxon>
        <taxon>Metazoa</taxon>
        <taxon>Ecdysozoa</taxon>
        <taxon>Arthropoda</taxon>
        <taxon>Hexapoda</taxon>
        <taxon>Insecta</taxon>
        <taxon>Pterygota</taxon>
        <taxon>Neoptera</taxon>
        <taxon>Paraneoptera</taxon>
        <taxon>Hemiptera</taxon>
        <taxon>Sternorrhyncha</taxon>
        <taxon>Aleyrodoidea</taxon>
        <taxon>Aleyrodidae</taxon>
        <taxon>Aleyrodinae</taxon>
        <taxon>Bemisia</taxon>
    </lineage>
</organism>
<feature type="region of interest" description="Disordered" evidence="1">
    <location>
        <begin position="1"/>
        <end position="90"/>
    </location>
</feature>
<accession>A0A9P0EW71</accession>
<gene>
    <name evidence="2" type="ORF">BEMITA_LOCUS1012</name>
</gene>
<evidence type="ECO:0000313" key="3">
    <source>
        <dbReference type="Proteomes" id="UP001152759"/>
    </source>
</evidence>
<dbReference type="AlphaFoldDB" id="A0A9P0EW71"/>
<proteinExistence type="predicted"/>
<evidence type="ECO:0000313" key="2">
    <source>
        <dbReference type="EMBL" id="CAH0381349.1"/>
    </source>
</evidence>